<sequence length="220" mass="24678">MSSFQRPHMMEGKGDNVEKMNSKFEAIELKIKQAQNQVTRPNPKANDVQKLLEAVKEKDVLYEQHSSLIAAVESKIISLTGDLHRKQVILEAAIQNMKATGRMDAQRMAVIEASRIPVVDCLVLCAGDYQRLREHCAPADTGSARGEDEEEGSRILKRKIGSANGDDEFSRSDEDGRTAKRYKENKERPKIEIEKNRADKAASQTKSPITREGRAKSKDK</sequence>
<organism evidence="2 3">
    <name type="scientific">Coleophoma cylindrospora</name>
    <dbReference type="NCBI Taxonomy" id="1849047"/>
    <lineage>
        <taxon>Eukaryota</taxon>
        <taxon>Fungi</taxon>
        <taxon>Dikarya</taxon>
        <taxon>Ascomycota</taxon>
        <taxon>Pezizomycotina</taxon>
        <taxon>Leotiomycetes</taxon>
        <taxon>Helotiales</taxon>
        <taxon>Dermateaceae</taxon>
        <taxon>Coleophoma</taxon>
    </lineage>
</organism>
<reference evidence="2 3" key="1">
    <citation type="journal article" date="2018" name="IMA Fungus">
        <title>IMA Genome-F 9: Draft genome sequence of Annulohypoxylon stygium, Aspergillus mulundensis, Berkeleyomyces basicola (syn. Thielaviopsis basicola), Ceratocystis smalleyi, two Cercospora beticola strains, Coleophoma cylindrospora, Fusarium fracticaudum, Phialophora cf. hyalina, and Morchella septimelata.</title>
        <authorList>
            <person name="Wingfield B.D."/>
            <person name="Bills G.F."/>
            <person name="Dong Y."/>
            <person name="Huang W."/>
            <person name="Nel W.J."/>
            <person name="Swalarsk-Parry B.S."/>
            <person name="Vaghefi N."/>
            <person name="Wilken P.M."/>
            <person name="An Z."/>
            <person name="de Beer Z.W."/>
            <person name="De Vos L."/>
            <person name="Chen L."/>
            <person name="Duong T.A."/>
            <person name="Gao Y."/>
            <person name="Hammerbacher A."/>
            <person name="Kikkert J.R."/>
            <person name="Li Y."/>
            <person name="Li H."/>
            <person name="Li K."/>
            <person name="Li Q."/>
            <person name="Liu X."/>
            <person name="Ma X."/>
            <person name="Naidoo K."/>
            <person name="Pethybridge S.J."/>
            <person name="Sun J."/>
            <person name="Steenkamp E.T."/>
            <person name="van der Nest M.A."/>
            <person name="van Wyk S."/>
            <person name="Wingfield M.J."/>
            <person name="Xiong C."/>
            <person name="Yue Q."/>
            <person name="Zhang X."/>
        </authorList>
    </citation>
    <scope>NUCLEOTIDE SEQUENCE [LARGE SCALE GENOMIC DNA]</scope>
    <source>
        <strain evidence="2 3">BP6252</strain>
    </source>
</reference>
<protein>
    <submittedName>
        <fullName evidence="2">Uncharacterized protein</fullName>
    </submittedName>
</protein>
<proteinExistence type="predicted"/>
<keyword evidence="3" id="KW-1185">Reference proteome</keyword>
<evidence type="ECO:0000256" key="1">
    <source>
        <dbReference type="SAM" id="MobiDB-lite"/>
    </source>
</evidence>
<gene>
    <name evidence="2" type="ORF">BP6252_01309</name>
</gene>
<dbReference type="EMBL" id="PDLM01000001">
    <property type="protein sequence ID" value="RDW89277.1"/>
    <property type="molecule type" value="Genomic_DNA"/>
</dbReference>
<dbReference type="Proteomes" id="UP000256645">
    <property type="component" value="Unassembled WGS sequence"/>
</dbReference>
<evidence type="ECO:0000313" key="2">
    <source>
        <dbReference type="EMBL" id="RDW89277.1"/>
    </source>
</evidence>
<evidence type="ECO:0000313" key="3">
    <source>
        <dbReference type="Proteomes" id="UP000256645"/>
    </source>
</evidence>
<dbReference type="AlphaFoldDB" id="A0A3D8SSJ6"/>
<dbReference type="OrthoDB" id="10392912at2759"/>
<feature type="region of interest" description="Disordered" evidence="1">
    <location>
        <begin position="138"/>
        <end position="220"/>
    </location>
</feature>
<feature type="compositionally biased region" description="Basic and acidic residues" evidence="1">
    <location>
        <begin position="209"/>
        <end position="220"/>
    </location>
</feature>
<feature type="compositionally biased region" description="Basic and acidic residues" evidence="1">
    <location>
        <begin position="168"/>
        <end position="200"/>
    </location>
</feature>
<name>A0A3D8SSJ6_9HELO</name>
<comment type="caution">
    <text evidence="2">The sequence shown here is derived from an EMBL/GenBank/DDBJ whole genome shotgun (WGS) entry which is preliminary data.</text>
</comment>
<accession>A0A3D8SSJ6</accession>